<sequence length="497" mass="54255">MTTDVHPTALPIARAGSTPSPSRVETKRSPEARLTRRYLTGLRLTDAAAIALAMGTSFAIGYWLSFHGPMGRELAVCVAIGTVWYLALFLVGSHGRRTLHSSTAEYKHVLNTSIGVFGVLGVVDILLAIHLGREFAAALPVGLLLLVAGRWSWRTWLAGMPVDKRYLQRALVVGSAQDVRYVLRQISLAGAGYNVVGAAVTDTGVDLVSEGTSRVPVVCEPGTVAQAAVDFDADAVIVASQPHDEGEFVRNLSWSLERSGADLVLASRLVDVAGPRVHFSPVQGLPLIHVEIPRFEGGKHTLKRLVDALLAGAALLALSPLLLAAAIAIRLDDGGPVLFRQTRVGKDGSTFRMIKFRSMVTDAEARLATLRELADDGNGMLFKLRDDPRVTRIGRVLRRYSIDELPQLWNVLVGDMSLVGPRPPLPSEVAEYADHVRRRLYIKPGLTGMWQISGRSDLSWDESVRIDLFYVENWSLMGDLVILWRTVRVLLRPVGAY</sequence>
<dbReference type="InterPro" id="IPR003362">
    <property type="entry name" value="Bact_transf"/>
</dbReference>
<evidence type="ECO:0000256" key="4">
    <source>
        <dbReference type="ARBA" id="ARBA00022692"/>
    </source>
</evidence>
<keyword evidence="6 8" id="KW-0472">Membrane</keyword>
<feature type="region of interest" description="Disordered" evidence="7">
    <location>
        <begin position="1"/>
        <end position="30"/>
    </location>
</feature>
<feature type="transmembrane region" description="Helical" evidence="8">
    <location>
        <begin position="70"/>
        <end position="88"/>
    </location>
</feature>
<proteinExistence type="inferred from homology"/>
<evidence type="ECO:0000256" key="1">
    <source>
        <dbReference type="ARBA" id="ARBA00004141"/>
    </source>
</evidence>
<gene>
    <name evidence="10" type="ORF">GCM10022288_22290</name>
</gene>
<feature type="transmembrane region" description="Helical" evidence="8">
    <location>
        <begin position="135"/>
        <end position="153"/>
    </location>
</feature>
<dbReference type="PANTHER" id="PTHR30576">
    <property type="entry name" value="COLANIC BIOSYNTHESIS UDP-GLUCOSE LIPID CARRIER TRANSFERASE"/>
    <property type="match status" value="1"/>
</dbReference>
<evidence type="ECO:0000313" key="11">
    <source>
        <dbReference type="Proteomes" id="UP001500213"/>
    </source>
</evidence>
<organism evidence="10 11">
    <name type="scientific">Gryllotalpicola kribbensis</name>
    <dbReference type="NCBI Taxonomy" id="993084"/>
    <lineage>
        <taxon>Bacteria</taxon>
        <taxon>Bacillati</taxon>
        <taxon>Actinomycetota</taxon>
        <taxon>Actinomycetes</taxon>
        <taxon>Micrococcales</taxon>
        <taxon>Microbacteriaceae</taxon>
        <taxon>Gryllotalpicola</taxon>
    </lineage>
</organism>
<dbReference type="NCBIfam" id="TIGR03025">
    <property type="entry name" value="EPS_sugtrans"/>
    <property type="match status" value="1"/>
</dbReference>
<evidence type="ECO:0000256" key="2">
    <source>
        <dbReference type="ARBA" id="ARBA00006464"/>
    </source>
</evidence>
<evidence type="ECO:0000256" key="7">
    <source>
        <dbReference type="SAM" id="MobiDB-lite"/>
    </source>
</evidence>
<feature type="domain" description="Bacterial sugar transferase" evidence="9">
    <location>
        <begin position="303"/>
        <end position="491"/>
    </location>
</feature>
<dbReference type="EMBL" id="BAABBX010000015">
    <property type="protein sequence ID" value="GAA4191466.1"/>
    <property type="molecule type" value="Genomic_DNA"/>
</dbReference>
<keyword evidence="4 8" id="KW-0812">Transmembrane</keyword>
<evidence type="ECO:0000256" key="6">
    <source>
        <dbReference type="ARBA" id="ARBA00023136"/>
    </source>
</evidence>
<reference evidence="11" key="1">
    <citation type="journal article" date="2019" name="Int. J. Syst. Evol. Microbiol.">
        <title>The Global Catalogue of Microorganisms (GCM) 10K type strain sequencing project: providing services to taxonomists for standard genome sequencing and annotation.</title>
        <authorList>
            <consortium name="The Broad Institute Genomics Platform"/>
            <consortium name="The Broad Institute Genome Sequencing Center for Infectious Disease"/>
            <person name="Wu L."/>
            <person name="Ma J."/>
        </authorList>
    </citation>
    <scope>NUCLEOTIDE SEQUENCE [LARGE SCALE GENOMIC DNA]</scope>
    <source>
        <strain evidence="11">JCM 17593</strain>
    </source>
</reference>
<feature type="transmembrane region" description="Helical" evidence="8">
    <location>
        <begin position="308"/>
        <end position="329"/>
    </location>
</feature>
<keyword evidence="3 10" id="KW-0808">Transferase</keyword>
<dbReference type="Pfam" id="PF02397">
    <property type="entry name" value="Bac_transf"/>
    <property type="match status" value="1"/>
</dbReference>
<dbReference type="Proteomes" id="UP001500213">
    <property type="component" value="Unassembled WGS sequence"/>
</dbReference>
<dbReference type="PANTHER" id="PTHR30576:SF10">
    <property type="entry name" value="SLL5057 PROTEIN"/>
    <property type="match status" value="1"/>
</dbReference>
<comment type="caution">
    <text evidence="10">The sequence shown here is derived from an EMBL/GenBank/DDBJ whole genome shotgun (WGS) entry which is preliminary data.</text>
</comment>
<protein>
    <submittedName>
        <fullName evidence="10">Sugar transferase</fullName>
    </submittedName>
</protein>
<feature type="transmembrane region" description="Helical" evidence="8">
    <location>
        <begin position="44"/>
        <end position="64"/>
    </location>
</feature>
<keyword evidence="11" id="KW-1185">Reference proteome</keyword>
<evidence type="ECO:0000256" key="8">
    <source>
        <dbReference type="SAM" id="Phobius"/>
    </source>
</evidence>
<evidence type="ECO:0000256" key="3">
    <source>
        <dbReference type="ARBA" id="ARBA00022679"/>
    </source>
</evidence>
<accession>A0ABP8AVB9</accession>
<evidence type="ECO:0000313" key="10">
    <source>
        <dbReference type="EMBL" id="GAA4191466.1"/>
    </source>
</evidence>
<name>A0ABP8AVB9_9MICO</name>
<evidence type="ECO:0000259" key="9">
    <source>
        <dbReference type="Pfam" id="PF02397"/>
    </source>
</evidence>
<comment type="subcellular location">
    <subcellularLocation>
        <location evidence="1">Membrane</location>
        <topology evidence="1">Multi-pass membrane protein</topology>
    </subcellularLocation>
</comment>
<dbReference type="GO" id="GO:0016740">
    <property type="term" value="F:transferase activity"/>
    <property type="evidence" value="ECO:0007669"/>
    <property type="project" value="UniProtKB-KW"/>
</dbReference>
<feature type="transmembrane region" description="Helical" evidence="8">
    <location>
        <begin position="109"/>
        <end position="129"/>
    </location>
</feature>
<evidence type="ECO:0000256" key="5">
    <source>
        <dbReference type="ARBA" id="ARBA00022989"/>
    </source>
</evidence>
<dbReference type="InterPro" id="IPR017475">
    <property type="entry name" value="EPS_sugar_tfrase"/>
</dbReference>
<comment type="similarity">
    <text evidence="2">Belongs to the bacterial sugar transferase family.</text>
</comment>
<keyword evidence="5 8" id="KW-1133">Transmembrane helix</keyword>
<dbReference type="RefSeq" id="WP_344776857.1">
    <property type="nucleotide sequence ID" value="NZ_BAABBX010000015.1"/>
</dbReference>